<dbReference type="SUPFAM" id="SSF47384">
    <property type="entry name" value="Homodimeric domain of signal transducing histidine kinase"/>
    <property type="match status" value="1"/>
</dbReference>
<dbReference type="InterPro" id="IPR050398">
    <property type="entry name" value="HssS/ArlS-like"/>
</dbReference>
<evidence type="ECO:0000256" key="12">
    <source>
        <dbReference type="ARBA" id="ARBA00023012"/>
    </source>
</evidence>
<dbReference type="PROSITE" id="PS50109">
    <property type="entry name" value="HIS_KIN"/>
    <property type="match status" value="1"/>
</dbReference>
<keyword evidence="13 14" id="KW-0472">Membrane</keyword>
<keyword evidence="6" id="KW-0808">Transferase</keyword>
<evidence type="ECO:0000256" key="7">
    <source>
        <dbReference type="ARBA" id="ARBA00022692"/>
    </source>
</evidence>
<dbReference type="GO" id="GO:0000155">
    <property type="term" value="F:phosphorelay sensor kinase activity"/>
    <property type="evidence" value="ECO:0007669"/>
    <property type="project" value="InterPro"/>
</dbReference>
<dbReference type="SMART" id="SM00387">
    <property type="entry name" value="HATPase_c"/>
    <property type="match status" value="1"/>
</dbReference>
<dbReference type="CDD" id="cd00082">
    <property type="entry name" value="HisKA"/>
    <property type="match status" value="1"/>
</dbReference>
<dbReference type="Gene3D" id="3.30.565.10">
    <property type="entry name" value="Histidine kinase-like ATPase, C-terminal domain"/>
    <property type="match status" value="1"/>
</dbReference>
<dbReference type="Pfam" id="PF02518">
    <property type="entry name" value="HATPase_c"/>
    <property type="match status" value="1"/>
</dbReference>
<dbReference type="InterPro" id="IPR003660">
    <property type="entry name" value="HAMP_dom"/>
</dbReference>
<evidence type="ECO:0000256" key="4">
    <source>
        <dbReference type="ARBA" id="ARBA00022475"/>
    </source>
</evidence>
<keyword evidence="4" id="KW-1003">Cell membrane</keyword>
<dbReference type="Pfam" id="PF00672">
    <property type="entry name" value="HAMP"/>
    <property type="match status" value="1"/>
</dbReference>
<keyword evidence="9 17" id="KW-0418">Kinase</keyword>
<comment type="subcellular location">
    <subcellularLocation>
        <location evidence="2">Cell membrane</location>
        <topology evidence="2">Multi-pass membrane protein</topology>
    </subcellularLocation>
</comment>
<dbReference type="eggNOG" id="COG2205">
    <property type="taxonomic scope" value="Bacteria"/>
</dbReference>
<evidence type="ECO:0000256" key="2">
    <source>
        <dbReference type="ARBA" id="ARBA00004651"/>
    </source>
</evidence>
<dbReference type="InterPro" id="IPR036097">
    <property type="entry name" value="HisK_dim/P_sf"/>
</dbReference>
<dbReference type="Pfam" id="PF00512">
    <property type="entry name" value="HisKA"/>
    <property type="match status" value="1"/>
</dbReference>
<keyword evidence="10" id="KW-0067">ATP-binding</keyword>
<dbReference type="PRINTS" id="PR00344">
    <property type="entry name" value="BCTRLSENSOR"/>
</dbReference>
<dbReference type="PANTHER" id="PTHR45528">
    <property type="entry name" value="SENSOR HISTIDINE KINASE CPXA"/>
    <property type="match status" value="1"/>
</dbReference>
<comment type="catalytic activity">
    <reaction evidence="1">
        <text>ATP + protein L-histidine = ADP + protein N-phospho-L-histidine.</text>
        <dbReference type="EC" id="2.7.13.3"/>
    </reaction>
</comment>
<proteinExistence type="predicted"/>
<organism evidence="17 18">
    <name type="scientific">Fusobacterium necrophorum subsp. funduliforme</name>
    <dbReference type="NCBI Taxonomy" id="143387"/>
    <lineage>
        <taxon>Bacteria</taxon>
        <taxon>Fusobacteriati</taxon>
        <taxon>Fusobacteriota</taxon>
        <taxon>Fusobacteriia</taxon>
        <taxon>Fusobacteriales</taxon>
        <taxon>Fusobacteriaceae</taxon>
        <taxon>Fusobacterium</taxon>
    </lineage>
</organism>
<gene>
    <name evidence="17" type="ORF">A2J07_01885</name>
</gene>
<evidence type="ECO:0000259" key="15">
    <source>
        <dbReference type="PROSITE" id="PS50109"/>
    </source>
</evidence>
<keyword evidence="5" id="KW-0597">Phosphoprotein</keyword>
<evidence type="ECO:0000256" key="1">
    <source>
        <dbReference type="ARBA" id="ARBA00000085"/>
    </source>
</evidence>
<dbReference type="AlphaFoldDB" id="A0A162JC32"/>
<feature type="domain" description="Histidine kinase" evidence="15">
    <location>
        <begin position="150"/>
        <end position="372"/>
    </location>
</feature>
<dbReference type="CDD" id="cd06225">
    <property type="entry name" value="HAMP"/>
    <property type="match status" value="1"/>
</dbReference>
<evidence type="ECO:0000256" key="9">
    <source>
        <dbReference type="ARBA" id="ARBA00022777"/>
    </source>
</evidence>
<evidence type="ECO:0000256" key="5">
    <source>
        <dbReference type="ARBA" id="ARBA00022553"/>
    </source>
</evidence>
<evidence type="ECO:0000313" key="18">
    <source>
        <dbReference type="Proteomes" id="UP000075816"/>
    </source>
</evidence>
<feature type="transmembrane region" description="Helical" evidence="14">
    <location>
        <begin position="67"/>
        <end position="88"/>
    </location>
</feature>
<protein>
    <recommendedName>
        <fullName evidence="3">histidine kinase</fullName>
        <ecNumber evidence="3">2.7.13.3</ecNumber>
    </recommendedName>
</protein>
<dbReference type="SUPFAM" id="SSF55874">
    <property type="entry name" value="ATPase domain of HSP90 chaperone/DNA topoisomerase II/histidine kinase"/>
    <property type="match status" value="1"/>
</dbReference>
<evidence type="ECO:0000256" key="6">
    <source>
        <dbReference type="ARBA" id="ARBA00022679"/>
    </source>
</evidence>
<dbReference type="SMART" id="SM00388">
    <property type="entry name" value="HisKA"/>
    <property type="match status" value="1"/>
</dbReference>
<dbReference type="SUPFAM" id="SSF158472">
    <property type="entry name" value="HAMP domain-like"/>
    <property type="match status" value="1"/>
</dbReference>
<reference evidence="17 18" key="1">
    <citation type="submission" date="2016-03" db="EMBL/GenBank/DDBJ databases">
        <title>Comparative genomics of human isolates of Fusobacterium necrophorum.</title>
        <authorList>
            <person name="Jensen A."/>
            <person name="Bank S."/>
            <person name="Andersen P.S."/>
            <person name="Kristensen L.H."/>
            <person name="Prag J."/>
        </authorList>
    </citation>
    <scope>NUCLEOTIDE SEQUENCE [LARGE SCALE GENOMIC DNA]</scope>
    <source>
        <strain evidence="17 18">LS_1264</strain>
    </source>
</reference>
<keyword evidence="12" id="KW-0902">Two-component regulatory system</keyword>
<sequence length="377" mass="43838">MKKKKSMQIQLTVLVGGILSISNIVLIFLLNYALSFILKDIVIPIDDMTIEIYNLDNVDNFSGKLKVYGYLFAIFNIISGTLLTYILLGRFLMPLKKVSEHMDRVERQNLNESIEILSNTEEINSLILSFNHMMYKLKKSFETQKNLSSYIAHELKTPLTVLQTKIEVFRMKSYDKNEVEELLSIVLKQVVKLSNIIHKILELSHVERMELKEKIPLDILLEDLIVDFEEKAFQENIKLECTIKDFQEEETGNSKFNIIGNYTLLYQAFFNLLDNAIKYNYRGGRVELELKESLENIHIKIADTGIGVNDTERKSIFEPFFRGKDFEKLKKDGIGMGLSFSKKVFEHHRAKIMVSQNHPRGTLMEIHFPKTVREEEI</sequence>
<evidence type="ECO:0000256" key="10">
    <source>
        <dbReference type="ARBA" id="ARBA00022840"/>
    </source>
</evidence>
<dbReference type="EC" id="2.7.13.3" evidence="3"/>
<accession>A0A162JC32</accession>
<evidence type="ECO:0000256" key="8">
    <source>
        <dbReference type="ARBA" id="ARBA00022741"/>
    </source>
</evidence>
<dbReference type="Gene3D" id="1.10.287.130">
    <property type="match status" value="1"/>
</dbReference>
<evidence type="ECO:0000259" key="16">
    <source>
        <dbReference type="PROSITE" id="PS50885"/>
    </source>
</evidence>
<feature type="transmembrane region" description="Helical" evidence="14">
    <location>
        <begin position="12"/>
        <end position="34"/>
    </location>
</feature>
<dbReference type="EMBL" id="LVEA01000001">
    <property type="protein sequence ID" value="KYL05511.1"/>
    <property type="molecule type" value="Genomic_DNA"/>
</dbReference>
<dbReference type="RefSeq" id="WP_005959609.1">
    <property type="nucleotide sequence ID" value="NZ_CAXOUM010000027.1"/>
</dbReference>
<dbReference type="InterPro" id="IPR003661">
    <property type="entry name" value="HisK_dim/P_dom"/>
</dbReference>
<dbReference type="SMART" id="SM00304">
    <property type="entry name" value="HAMP"/>
    <property type="match status" value="1"/>
</dbReference>
<dbReference type="GO" id="GO:0005886">
    <property type="term" value="C:plasma membrane"/>
    <property type="evidence" value="ECO:0007669"/>
    <property type="project" value="UniProtKB-SubCell"/>
</dbReference>
<dbReference type="PROSITE" id="PS50885">
    <property type="entry name" value="HAMP"/>
    <property type="match status" value="1"/>
</dbReference>
<dbReference type="PANTHER" id="PTHR45528:SF1">
    <property type="entry name" value="SENSOR HISTIDINE KINASE CPXA"/>
    <property type="match status" value="1"/>
</dbReference>
<dbReference type="InterPro" id="IPR004358">
    <property type="entry name" value="Sig_transdc_His_kin-like_C"/>
</dbReference>
<dbReference type="GO" id="GO:0005524">
    <property type="term" value="F:ATP binding"/>
    <property type="evidence" value="ECO:0007669"/>
    <property type="project" value="UniProtKB-KW"/>
</dbReference>
<evidence type="ECO:0000256" key="13">
    <source>
        <dbReference type="ARBA" id="ARBA00023136"/>
    </source>
</evidence>
<dbReference type="Gene3D" id="6.10.340.10">
    <property type="match status" value="1"/>
</dbReference>
<keyword evidence="7 14" id="KW-0812">Transmembrane</keyword>
<evidence type="ECO:0000256" key="14">
    <source>
        <dbReference type="SAM" id="Phobius"/>
    </source>
</evidence>
<name>A0A162JC32_9FUSO</name>
<evidence type="ECO:0000256" key="11">
    <source>
        <dbReference type="ARBA" id="ARBA00022989"/>
    </source>
</evidence>
<keyword evidence="11 14" id="KW-1133">Transmembrane helix</keyword>
<evidence type="ECO:0000256" key="3">
    <source>
        <dbReference type="ARBA" id="ARBA00012438"/>
    </source>
</evidence>
<comment type="caution">
    <text evidence="17">The sequence shown here is derived from an EMBL/GenBank/DDBJ whole genome shotgun (WGS) entry which is preliminary data.</text>
</comment>
<dbReference type="InterPro" id="IPR036890">
    <property type="entry name" value="HATPase_C_sf"/>
</dbReference>
<feature type="domain" description="HAMP" evidence="16">
    <location>
        <begin position="89"/>
        <end position="142"/>
    </location>
</feature>
<evidence type="ECO:0000313" key="17">
    <source>
        <dbReference type="EMBL" id="KYL05511.1"/>
    </source>
</evidence>
<dbReference type="InterPro" id="IPR003594">
    <property type="entry name" value="HATPase_dom"/>
</dbReference>
<dbReference type="Proteomes" id="UP000075816">
    <property type="component" value="Unassembled WGS sequence"/>
</dbReference>
<dbReference type="InterPro" id="IPR005467">
    <property type="entry name" value="His_kinase_dom"/>
</dbReference>
<keyword evidence="8" id="KW-0547">Nucleotide-binding</keyword>